<keyword evidence="2" id="KW-1185">Reference proteome</keyword>
<dbReference type="RefSeq" id="YP_007348930.1">
    <property type="nucleotide sequence ID" value="NC_020082.1"/>
</dbReference>
<dbReference type="KEGG" id="vg:14515947"/>
<dbReference type="GeneID" id="14515947"/>
<evidence type="ECO:0000313" key="1">
    <source>
        <dbReference type="EMBL" id="BAM68838.1"/>
    </source>
</evidence>
<protein>
    <submittedName>
        <fullName evidence="1">Uncharacterized protein</fullName>
    </submittedName>
</protein>
<proteinExistence type="predicted"/>
<evidence type="ECO:0000313" key="2">
    <source>
        <dbReference type="Proteomes" id="UP000010365"/>
    </source>
</evidence>
<dbReference type="Proteomes" id="UP000010365">
    <property type="component" value="Segment"/>
</dbReference>
<organism evidence="1 2">
    <name type="scientific">Edwardsiella phage MSW-3</name>
    <dbReference type="NCBI Taxonomy" id="1264700"/>
    <lineage>
        <taxon>Viruses</taxon>
        <taxon>Duplodnaviria</taxon>
        <taxon>Heunggongvirae</taxon>
        <taxon>Uroviricota</taxon>
        <taxon>Caudoviricetes</taxon>
        <taxon>Yokohamavirus</taxon>
        <taxon>Yokohamavirus MSW3</taxon>
    </lineage>
</organism>
<reference evidence="1 2" key="1">
    <citation type="journal article" date="2013" name="Genome Announc.">
        <title>Complete Genome Sequence of a Novel Myovirus Which Infects Atypical Strains of Edwardsiella tarda.</title>
        <authorList>
            <person name="Yasuike M."/>
            <person name="Sugaya E."/>
            <person name="Nakamura Y."/>
            <person name="Shigenobu Y."/>
            <person name="Kawato Y."/>
            <person name="Kai W."/>
            <person name="Nagai S."/>
            <person name="Fujiwara A."/>
            <person name="Sano M."/>
            <person name="Kobayashi T."/>
            <person name="Nakai T."/>
        </authorList>
    </citation>
    <scope>NUCLEOTIDE SEQUENCE [LARGE SCALE GENOMIC DNA]</scope>
</reference>
<sequence>MVDTCNPVQDDVTIAYGENHDFNLLFKTSRDLSFATCTLTVRLNNSSDDVIHTEHAQIHNNNVVFSITPALCRTIGSGTFWYVIWMRDGENFEKPIVTGKLTIPMLTTRIQP</sequence>
<dbReference type="EMBL" id="AB767244">
    <property type="protein sequence ID" value="BAM68838.1"/>
    <property type="molecule type" value="Genomic_DNA"/>
</dbReference>
<accession>L0MXE7</accession>
<name>L0MXE7_9CAUD</name>